<accession>A0A835MB91</accession>
<name>A0A835MB91_9MAGN</name>
<evidence type="ECO:0000256" key="1">
    <source>
        <dbReference type="SAM" id="MobiDB-lite"/>
    </source>
</evidence>
<feature type="signal peptide" evidence="2">
    <location>
        <begin position="1"/>
        <end position="21"/>
    </location>
</feature>
<comment type="caution">
    <text evidence="3">The sequence shown here is derived from an EMBL/GenBank/DDBJ whole genome shotgun (WGS) entry which is preliminary data.</text>
</comment>
<proteinExistence type="predicted"/>
<gene>
    <name evidence="3" type="ORF">IFM89_031342</name>
</gene>
<dbReference type="PANTHER" id="PTHR37908">
    <property type="entry name" value="TRANSMEMBRANE PROTEIN"/>
    <property type="match status" value="1"/>
</dbReference>
<feature type="compositionally biased region" description="Pro residues" evidence="1">
    <location>
        <begin position="61"/>
        <end position="81"/>
    </location>
</feature>
<dbReference type="Proteomes" id="UP000631114">
    <property type="component" value="Unassembled WGS sequence"/>
</dbReference>
<reference evidence="3 4" key="1">
    <citation type="submission" date="2020-10" db="EMBL/GenBank/DDBJ databases">
        <title>The Coptis chinensis genome and diversification of protoberbering-type alkaloids.</title>
        <authorList>
            <person name="Wang B."/>
            <person name="Shu S."/>
            <person name="Song C."/>
            <person name="Liu Y."/>
        </authorList>
    </citation>
    <scope>NUCLEOTIDE SEQUENCE [LARGE SCALE GENOMIC DNA]</scope>
    <source>
        <strain evidence="3">HL-2020</strain>
        <tissue evidence="3">Leaf</tissue>
    </source>
</reference>
<dbReference type="EMBL" id="JADFTS010000001">
    <property type="protein sequence ID" value="KAF9626215.1"/>
    <property type="molecule type" value="Genomic_DNA"/>
</dbReference>
<sequence length="81" mass="9212">MALAYFLRILLISSLLTLCFSQGYGRKLVKDDKEESVVLLEDFEKYIQEGRLLIGVMDYPDPGPNPKNRPLLSPPPPSTRF</sequence>
<dbReference type="PANTHER" id="PTHR37908:SF3">
    <property type="entry name" value="TRANSMEMBRANE PROTEIN"/>
    <property type="match status" value="1"/>
</dbReference>
<feature type="region of interest" description="Disordered" evidence="1">
    <location>
        <begin position="58"/>
        <end position="81"/>
    </location>
</feature>
<evidence type="ECO:0000313" key="3">
    <source>
        <dbReference type="EMBL" id="KAF9626215.1"/>
    </source>
</evidence>
<protein>
    <submittedName>
        <fullName evidence="3">Uncharacterized protein</fullName>
    </submittedName>
</protein>
<keyword evidence="4" id="KW-1185">Reference proteome</keyword>
<organism evidence="3 4">
    <name type="scientific">Coptis chinensis</name>
    <dbReference type="NCBI Taxonomy" id="261450"/>
    <lineage>
        <taxon>Eukaryota</taxon>
        <taxon>Viridiplantae</taxon>
        <taxon>Streptophyta</taxon>
        <taxon>Embryophyta</taxon>
        <taxon>Tracheophyta</taxon>
        <taxon>Spermatophyta</taxon>
        <taxon>Magnoliopsida</taxon>
        <taxon>Ranunculales</taxon>
        <taxon>Ranunculaceae</taxon>
        <taxon>Coptidoideae</taxon>
        <taxon>Coptis</taxon>
    </lineage>
</organism>
<feature type="chain" id="PRO_5032940695" evidence="2">
    <location>
        <begin position="22"/>
        <end position="81"/>
    </location>
</feature>
<evidence type="ECO:0000313" key="4">
    <source>
        <dbReference type="Proteomes" id="UP000631114"/>
    </source>
</evidence>
<evidence type="ECO:0000256" key="2">
    <source>
        <dbReference type="SAM" id="SignalP"/>
    </source>
</evidence>
<dbReference type="AlphaFoldDB" id="A0A835MB91"/>
<dbReference type="OrthoDB" id="1655189at2759"/>
<keyword evidence="2" id="KW-0732">Signal</keyword>